<dbReference type="GO" id="GO:0030154">
    <property type="term" value="P:cell differentiation"/>
    <property type="evidence" value="ECO:0007669"/>
    <property type="project" value="UniProtKB-KW"/>
</dbReference>
<evidence type="ECO:0000313" key="8">
    <source>
        <dbReference type="Proteomes" id="UP000504608"/>
    </source>
</evidence>
<dbReference type="PANTHER" id="PTHR33405:SF17">
    <property type="entry name" value="PROTEIN FLC EXPRESSOR"/>
    <property type="match status" value="1"/>
</dbReference>
<evidence type="ECO:0000256" key="1">
    <source>
        <dbReference type="ARBA" id="ARBA00005405"/>
    </source>
</evidence>
<dbReference type="PANTHER" id="PTHR33405">
    <property type="entry name" value="PROTEIN FLX-LIKE 2"/>
    <property type="match status" value="1"/>
</dbReference>
<organism evidence="8 9">
    <name type="scientific">Cucurbita maxima</name>
    <name type="common">Pumpkin</name>
    <name type="synonym">Winter squash</name>
    <dbReference type="NCBI Taxonomy" id="3661"/>
    <lineage>
        <taxon>Eukaryota</taxon>
        <taxon>Viridiplantae</taxon>
        <taxon>Streptophyta</taxon>
        <taxon>Embryophyta</taxon>
        <taxon>Tracheophyta</taxon>
        <taxon>Spermatophyta</taxon>
        <taxon>Magnoliopsida</taxon>
        <taxon>eudicotyledons</taxon>
        <taxon>Gunneridae</taxon>
        <taxon>Pentapetalae</taxon>
        <taxon>rosids</taxon>
        <taxon>fabids</taxon>
        <taxon>Cucurbitales</taxon>
        <taxon>Cucurbitaceae</taxon>
        <taxon>Cucurbiteae</taxon>
        <taxon>Cucurbita</taxon>
    </lineage>
</organism>
<accession>A0A6J1KHD1</accession>
<evidence type="ECO:0000313" key="9">
    <source>
        <dbReference type="RefSeq" id="XP_022998658.1"/>
    </source>
</evidence>
<dbReference type="RefSeq" id="XP_022998658.1">
    <property type="nucleotide sequence ID" value="XM_023142890.1"/>
</dbReference>
<keyword evidence="4 6" id="KW-0175">Coiled coil</keyword>
<comment type="similarity">
    <text evidence="1">Belongs to the FLX family.</text>
</comment>
<feature type="coiled-coil region" evidence="6">
    <location>
        <begin position="138"/>
        <end position="165"/>
    </location>
</feature>
<evidence type="ECO:0000256" key="7">
    <source>
        <dbReference type="SAM" id="MobiDB-lite"/>
    </source>
</evidence>
<dbReference type="AlphaFoldDB" id="A0A6J1KHD1"/>
<evidence type="ECO:0000256" key="4">
    <source>
        <dbReference type="ARBA" id="ARBA00023054"/>
    </source>
</evidence>
<proteinExistence type="inferred from homology"/>
<evidence type="ECO:0000256" key="2">
    <source>
        <dbReference type="ARBA" id="ARBA00022473"/>
    </source>
</evidence>
<evidence type="ECO:0000256" key="3">
    <source>
        <dbReference type="ARBA" id="ARBA00022782"/>
    </source>
</evidence>
<dbReference type="GO" id="GO:0009908">
    <property type="term" value="P:flower development"/>
    <property type="evidence" value="ECO:0007669"/>
    <property type="project" value="UniProtKB-KW"/>
</dbReference>
<feature type="region of interest" description="Disordered" evidence="7">
    <location>
        <begin position="1"/>
        <end position="40"/>
    </location>
</feature>
<feature type="coiled-coil region" evidence="6">
    <location>
        <begin position="68"/>
        <end position="102"/>
    </location>
</feature>
<evidence type="ECO:0000256" key="6">
    <source>
        <dbReference type="SAM" id="Coils"/>
    </source>
</evidence>
<protein>
    <submittedName>
        <fullName evidence="9">Protein FLC EXPRESSOR-like</fullName>
    </submittedName>
</protein>
<dbReference type="InterPro" id="IPR040353">
    <property type="entry name" value="FLX/FLX-like"/>
</dbReference>
<keyword evidence="8" id="KW-1185">Reference proteome</keyword>
<reference evidence="9" key="1">
    <citation type="submission" date="2025-08" db="UniProtKB">
        <authorList>
            <consortium name="RefSeq"/>
        </authorList>
    </citation>
    <scope>IDENTIFICATION</scope>
    <source>
        <tissue evidence="9">Young leaves</tissue>
    </source>
</reference>
<gene>
    <name evidence="9" type="primary">LOC111493239</name>
</gene>
<keyword evidence="5" id="KW-0287">Flowering</keyword>
<sequence>MAGRSHQPNALKRRKFPLNRSPSDDRRAHQRLPYSSSVGGSSRAHQAILLEDWISTQHREIQTLLSDNQRLAATHVALKQELAAAEKELRLLSATASKVKAERDAEVREVYEKSLKMGAEVRAMDAMMAELVQVRADIHKLSTVKQELTTELQAIRDDLSKTSSESQPLPSIKAEIDRMHHEIQRGRAAIEYEKQTRASNLEQSEAMEKGMVAMSQEVEKLQAELANAEKRARAAAAVTSPFPGYAATYGHPDIRYSGSSHPPDPYGMRQVQGGVGVNIASQYAHAPPTHGPLYSVQPAPPHMQ</sequence>
<feature type="coiled-coil region" evidence="6">
    <location>
        <begin position="204"/>
        <end position="238"/>
    </location>
</feature>
<keyword evidence="3" id="KW-0221">Differentiation</keyword>
<evidence type="ECO:0000256" key="5">
    <source>
        <dbReference type="ARBA" id="ARBA00023089"/>
    </source>
</evidence>
<name>A0A6J1KHD1_CUCMA</name>
<dbReference type="KEGG" id="cmax:111493239"/>
<dbReference type="GeneID" id="111493239"/>
<keyword evidence="2" id="KW-0217">Developmental protein</keyword>
<dbReference type="Proteomes" id="UP000504608">
    <property type="component" value="Unplaced"/>
</dbReference>
<dbReference type="OrthoDB" id="1928946at2759"/>